<feature type="region of interest" description="Disordered" evidence="1">
    <location>
        <begin position="183"/>
        <end position="202"/>
    </location>
</feature>
<accession>A0A9P5PKU6</accession>
<dbReference type="OrthoDB" id="10036721at2759"/>
<feature type="signal peptide" evidence="2">
    <location>
        <begin position="1"/>
        <end position="22"/>
    </location>
</feature>
<feature type="compositionally biased region" description="Low complexity" evidence="1">
    <location>
        <begin position="253"/>
        <end position="295"/>
    </location>
</feature>
<keyword evidence="2" id="KW-0732">Signal</keyword>
<reference evidence="3" key="1">
    <citation type="submission" date="2020-11" db="EMBL/GenBank/DDBJ databases">
        <authorList>
            <consortium name="DOE Joint Genome Institute"/>
            <person name="Ahrendt S."/>
            <person name="Riley R."/>
            <person name="Andreopoulos W."/>
            <person name="Labutti K."/>
            <person name="Pangilinan J."/>
            <person name="Ruiz-Duenas F.J."/>
            <person name="Barrasa J.M."/>
            <person name="Sanchez-Garcia M."/>
            <person name="Camarero S."/>
            <person name="Miyauchi S."/>
            <person name="Serrano A."/>
            <person name="Linde D."/>
            <person name="Babiker R."/>
            <person name="Drula E."/>
            <person name="Ayuso-Fernandez I."/>
            <person name="Pacheco R."/>
            <person name="Padilla G."/>
            <person name="Ferreira P."/>
            <person name="Barriuso J."/>
            <person name="Kellner H."/>
            <person name="Castanera R."/>
            <person name="Alfaro M."/>
            <person name="Ramirez L."/>
            <person name="Pisabarro A.G."/>
            <person name="Kuo A."/>
            <person name="Tritt A."/>
            <person name="Lipzen A."/>
            <person name="He G."/>
            <person name="Yan M."/>
            <person name="Ng V."/>
            <person name="Cullen D."/>
            <person name="Martin F."/>
            <person name="Rosso M.-N."/>
            <person name="Henrissat B."/>
            <person name="Hibbett D."/>
            <person name="Martinez A.T."/>
            <person name="Grigoriev I.V."/>
        </authorList>
    </citation>
    <scope>NUCLEOTIDE SEQUENCE</scope>
    <source>
        <strain evidence="3">AH 40177</strain>
    </source>
</reference>
<gene>
    <name evidence="3" type="ORF">BDP27DRAFT_1426447</name>
</gene>
<keyword evidence="4" id="KW-1185">Reference proteome</keyword>
<evidence type="ECO:0008006" key="5">
    <source>
        <dbReference type="Google" id="ProtNLM"/>
    </source>
</evidence>
<evidence type="ECO:0000256" key="1">
    <source>
        <dbReference type="SAM" id="MobiDB-lite"/>
    </source>
</evidence>
<dbReference type="EMBL" id="JADNRY010000136">
    <property type="protein sequence ID" value="KAF9063895.1"/>
    <property type="molecule type" value="Genomic_DNA"/>
</dbReference>
<evidence type="ECO:0000256" key="2">
    <source>
        <dbReference type="SAM" id="SignalP"/>
    </source>
</evidence>
<feature type="compositionally biased region" description="Low complexity" evidence="1">
    <location>
        <begin position="314"/>
        <end position="359"/>
    </location>
</feature>
<evidence type="ECO:0000313" key="4">
    <source>
        <dbReference type="Proteomes" id="UP000772434"/>
    </source>
</evidence>
<sequence length="365" mass="36961">MTLSRSLLLVLTLLGVLSSFDAQVYTQSHLTAIDPPLSLEAASWIWTGEAGSSGARAFRKKLSKEGSTRATCVTFALAADDAYNVWVNGVEIGNSSAFQSQGSGAYHLNVYSVPSPSVIHDSDSSQDYFVTDSHWVTAGAILPPKGFQEVDFDDSKWVDVVITGSSVTHPWAPLHIAPLTTKMCGQSDEPKHDNNHDDLPATSPETLLDCSFRRTEEALLLCQNEKQHLVDQLVVIIRNISAGIESVKSNLGATPSATAAPSIPSGGPPIGSGATPSGTPSTTTNTNGTPSIGSGATPSGGPPIGSGATPSGDPSIGSGATPSGTPSIGSGATPSGTPPIGSGATPSGTPPIGSGAIPSGGPPIG</sequence>
<feature type="compositionally biased region" description="Basic and acidic residues" evidence="1">
    <location>
        <begin position="188"/>
        <end position="199"/>
    </location>
</feature>
<comment type="caution">
    <text evidence="3">The sequence shown here is derived from an EMBL/GenBank/DDBJ whole genome shotgun (WGS) entry which is preliminary data.</text>
</comment>
<organism evidence="3 4">
    <name type="scientific">Rhodocollybia butyracea</name>
    <dbReference type="NCBI Taxonomy" id="206335"/>
    <lineage>
        <taxon>Eukaryota</taxon>
        <taxon>Fungi</taxon>
        <taxon>Dikarya</taxon>
        <taxon>Basidiomycota</taxon>
        <taxon>Agaricomycotina</taxon>
        <taxon>Agaricomycetes</taxon>
        <taxon>Agaricomycetidae</taxon>
        <taxon>Agaricales</taxon>
        <taxon>Marasmiineae</taxon>
        <taxon>Omphalotaceae</taxon>
        <taxon>Rhodocollybia</taxon>
    </lineage>
</organism>
<name>A0A9P5PKU6_9AGAR</name>
<evidence type="ECO:0000313" key="3">
    <source>
        <dbReference type="EMBL" id="KAF9063895.1"/>
    </source>
</evidence>
<feature type="chain" id="PRO_5040246292" description="Lectin" evidence="2">
    <location>
        <begin position="23"/>
        <end position="365"/>
    </location>
</feature>
<dbReference type="AlphaFoldDB" id="A0A9P5PKU6"/>
<dbReference type="Proteomes" id="UP000772434">
    <property type="component" value="Unassembled WGS sequence"/>
</dbReference>
<proteinExistence type="predicted"/>
<protein>
    <recommendedName>
        <fullName evidence="5">Lectin</fullName>
    </recommendedName>
</protein>
<dbReference type="Gene3D" id="2.60.120.260">
    <property type="entry name" value="Galactose-binding domain-like"/>
    <property type="match status" value="1"/>
</dbReference>
<feature type="region of interest" description="Disordered" evidence="1">
    <location>
        <begin position="253"/>
        <end position="365"/>
    </location>
</feature>